<comment type="caution">
    <text evidence="3">The sequence shown here is derived from an EMBL/GenBank/DDBJ whole genome shotgun (WGS) entry which is preliminary data.</text>
</comment>
<evidence type="ECO:0000313" key="3">
    <source>
        <dbReference type="EMBL" id="KKN73643.1"/>
    </source>
</evidence>
<dbReference type="InterPro" id="IPR002625">
    <property type="entry name" value="Smr_dom"/>
</dbReference>
<accession>A0A0F9W6G7</accession>
<dbReference type="AlphaFoldDB" id="A0A0F9W6G7"/>
<organism evidence="3">
    <name type="scientific">marine sediment metagenome</name>
    <dbReference type="NCBI Taxonomy" id="412755"/>
    <lineage>
        <taxon>unclassified sequences</taxon>
        <taxon>metagenomes</taxon>
        <taxon>ecological metagenomes</taxon>
    </lineage>
</organism>
<dbReference type="InterPro" id="IPR036063">
    <property type="entry name" value="Smr_dom_sf"/>
</dbReference>
<dbReference type="PANTHER" id="PTHR35562:SF2">
    <property type="entry name" value="DNA ENDONUCLEASE SMRA-RELATED"/>
    <property type="match status" value="1"/>
</dbReference>
<evidence type="ECO:0000256" key="1">
    <source>
        <dbReference type="SAM" id="MobiDB-lite"/>
    </source>
</evidence>
<protein>
    <recommendedName>
        <fullName evidence="2">Smr domain-containing protein</fullName>
    </recommendedName>
</protein>
<feature type="domain" description="Smr" evidence="2">
    <location>
        <begin position="97"/>
        <end position="184"/>
    </location>
</feature>
<sequence length="187" mass="20561">MRRGRRLSGEDARLWASVARTTMPLKGKAHPKMPEEPSQDKLSPAFTAASGRQAAETAAPGPSAAPERSGRRLTQHPIERPTRRKIAKGRVAIEARIDLHEMTQEVAHDALLGFLRQAQVMGLRHVLVITGRGARPGAAFGSRGVLRRVVPLWFANPEFRPLVSGFDSAERHHGGEGALYVRVRRFA</sequence>
<dbReference type="EMBL" id="LAZR01000340">
    <property type="protein sequence ID" value="KKN73643.1"/>
    <property type="molecule type" value="Genomic_DNA"/>
</dbReference>
<dbReference type="SMART" id="SM00463">
    <property type="entry name" value="SMR"/>
    <property type="match status" value="1"/>
</dbReference>
<proteinExistence type="predicted"/>
<evidence type="ECO:0000259" key="2">
    <source>
        <dbReference type="PROSITE" id="PS50828"/>
    </source>
</evidence>
<gene>
    <name evidence="3" type="ORF">LCGC14_0398430</name>
</gene>
<dbReference type="PROSITE" id="PS50828">
    <property type="entry name" value="SMR"/>
    <property type="match status" value="1"/>
</dbReference>
<reference evidence="3" key="1">
    <citation type="journal article" date="2015" name="Nature">
        <title>Complex archaea that bridge the gap between prokaryotes and eukaryotes.</title>
        <authorList>
            <person name="Spang A."/>
            <person name="Saw J.H."/>
            <person name="Jorgensen S.L."/>
            <person name="Zaremba-Niedzwiedzka K."/>
            <person name="Martijn J."/>
            <person name="Lind A.E."/>
            <person name="van Eijk R."/>
            <person name="Schleper C."/>
            <person name="Guy L."/>
            <person name="Ettema T.J."/>
        </authorList>
    </citation>
    <scope>NUCLEOTIDE SEQUENCE</scope>
</reference>
<dbReference type="Pfam" id="PF01713">
    <property type="entry name" value="Smr"/>
    <property type="match status" value="1"/>
</dbReference>
<dbReference type="Gene3D" id="3.30.1370.110">
    <property type="match status" value="1"/>
</dbReference>
<feature type="region of interest" description="Disordered" evidence="1">
    <location>
        <begin position="19"/>
        <end position="82"/>
    </location>
</feature>
<name>A0A0F9W6G7_9ZZZZ</name>
<dbReference type="SUPFAM" id="SSF160443">
    <property type="entry name" value="SMR domain-like"/>
    <property type="match status" value="1"/>
</dbReference>
<dbReference type="PANTHER" id="PTHR35562">
    <property type="entry name" value="DNA ENDONUCLEASE SMRA-RELATED"/>
    <property type="match status" value="1"/>
</dbReference>
<feature type="compositionally biased region" description="Low complexity" evidence="1">
    <location>
        <begin position="54"/>
        <end position="66"/>
    </location>
</feature>